<dbReference type="EMBL" id="CP000271">
    <property type="protein sequence ID" value="ABE33199.1"/>
    <property type="molecule type" value="Genomic_DNA"/>
</dbReference>
<accession>Q13RU0</accession>
<gene>
    <name evidence="2" type="ORF">Bxe_B2796</name>
</gene>
<name>Q13RU0_PARXL</name>
<dbReference type="KEGG" id="bxe:Bxe_B2796"/>
<evidence type="ECO:0000313" key="3">
    <source>
        <dbReference type="Proteomes" id="UP000001817"/>
    </source>
</evidence>
<organism evidence="2 3">
    <name type="scientific">Paraburkholderia xenovorans (strain LB400)</name>
    <dbReference type="NCBI Taxonomy" id="266265"/>
    <lineage>
        <taxon>Bacteria</taxon>
        <taxon>Pseudomonadati</taxon>
        <taxon>Pseudomonadota</taxon>
        <taxon>Betaproteobacteria</taxon>
        <taxon>Burkholderiales</taxon>
        <taxon>Burkholderiaceae</taxon>
        <taxon>Paraburkholderia</taxon>
    </lineage>
</organism>
<reference evidence="2 3" key="1">
    <citation type="journal article" date="2006" name="Proc. Natl. Acad. Sci. U.S.A.">
        <title>Burkholderia xenovorans LB400 harbors a multi-replicon, 9.73-Mbp genome shaped for versatility.</title>
        <authorList>
            <person name="Chain P.S."/>
            <person name="Denef V.J."/>
            <person name="Konstantinidis K.T."/>
            <person name="Vergez L.M."/>
            <person name="Agullo L."/>
            <person name="Reyes V.L."/>
            <person name="Hauser L."/>
            <person name="Cordova M."/>
            <person name="Gomez L."/>
            <person name="Gonzalez M."/>
            <person name="Land M."/>
            <person name="Lao V."/>
            <person name="Larimer F."/>
            <person name="LiPuma J.J."/>
            <person name="Mahenthiralingam E."/>
            <person name="Malfatti S.A."/>
            <person name="Marx C.J."/>
            <person name="Parnell J.J."/>
            <person name="Ramette A."/>
            <person name="Richardson P."/>
            <person name="Seeger M."/>
            <person name="Smith D."/>
            <person name="Spilker T."/>
            <person name="Sul W.J."/>
            <person name="Tsoi T.V."/>
            <person name="Ulrich L.E."/>
            <person name="Zhulin I.B."/>
            <person name="Tiedje J.M."/>
        </authorList>
    </citation>
    <scope>NUCLEOTIDE SEQUENCE [LARGE SCALE GENOMIC DNA]</scope>
    <source>
        <strain evidence="2 3">LB400</strain>
    </source>
</reference>
<keyword evidence="3" id="KW-1185">Reference proteome</keyword>
<feature type="region of interest" description="Disordered" evidence="1">
    <location>
        <begin position="1"/>
        <end position="20"/>
    </location>
</feature>
<dbReference type="STRING" id="266265.Bxe_B2796"/>
<evidence type="ECO:0000256" key="1">
    <source>
        <dbReference type="SAM" id="MobiDB-lite"/>
    </source>
</evidence>
<protein>
    <submittedName>
        <fullName evidence="2">Uncharacterized protein</fullName>
    </submittedName>
</protein>
<dbReference type="AlphaFoldDB" id="Q13RU0"/>
<proteinExistence type="predicted"/>
<evidence type="ECO:0000313" key="2">
    <source>
        <dbReference type="EMBL" id="ABE33199.1"/>
    </source>
</evidence>
<dbReference type="Proteomes" id="UP000001817">
    <property type="component" value="Chromosome 2"/>
</dbReference>
<sequence length="120" mass="13832">MLVFKRPAANGTLPGRHRNSSSQCGIQNQLIYKYAVQIKSELRSLYLPYSYGIPHYLLETITPIHHGEKSKSTFWLRCIIHSPPHRKWRVTEKANMLADYYIRPLHAGRIDGARSSAPCR</sequence>